<comment type="caution">
    <text evidence="2">The sequence shown here is derived from an EMBL/GenBank/DDBJ whole genome shotgun (WGS) entry which is preliminary data.</text>
</comment>
<evidence type="ECO:0000256" key="1">
    <source>
        <dbReference type="SAM" id="SignalP"/>
    </source>
</evidence>
<dbReference type="Proteomes" id="UP000029226">
    <property type="component" value="Unassembled WGS sequence"/>
</dbReference>
<organism evidence="2 3">
    <name type="scientific">Nonlabens ulvanivorans</name>
    <name type="common">Persicivirga ulvanivorans</name>
    <dbReference type="NCBI Taxonomy" id="906888"/>
    <lineage>
        <taxon>Bacteria</taxon>
        <taxon>Pseudomonadati</taxon>
        <taxon>Bacteroidota</taxon>
        <taxon>Flavobacteriia</taxon>
        <taxon>Flavobacteriales</taxon>
        <taxon>Flavobacteriaceae</taxon>
        <taxon>Nonlabens</taxon>
    </lineage>
</organism>
<keyword evidence="1" id="KW-0732">Signal</keyword>
<name>A0A090Q880_NONUL</name>
<feature type="signal peptide" evidence="1">
    <location>
        <begin position="1"/>
        <end position="30"/>
    </location>
</feature>
<dbReference type="EMBL" id="BBMM01000002">
    <property type="protein sequence ID" value="GAK99299.1"/>
    <property type="molecule type" value="Genomic_DNA"/>
</dbReference>
<gene>
    <name evidence="2" type="ORF">JCM19314_3344</name>
</gene>
<dbReference type="PROSITE" id="PS51257">
    <property type="entry name" value="PROKAR_LIPOPROTEIN"/>
    <property type="match status" value="1"/>
</dbReference>
<dbReference type="AlphaFoldDB" id="A0A090Q880"/>
<evidence type="ECO:0000313" key="3">
    <source>
        <dbReference type="Proteomes" id="UP000029226"/>
    </source>
</evidence>
<evidence type="ECO:0008006" key="4">
    <source>
        <dbReference type="Google" id="ProtNLM"/>
    </source>
</evidence>
<protein>
    <recommendedName>
        <fullName evidence="4">Type 1 periplasmic binding fold superfamily protein</fullName>
    </recommendedName>
</protein>
<evidence type="ECO:0000313" key="2">
    <source>
        <dbReference type="EMBL" id="GAK99299.1"/>
    </source>
</evidence>
<reference evidence="2 3" key="1">
    <citation type="journal article" date="2014" name="Genome Announc.">
        <title>Draft Genome Sequences of Marine Flavobacterium Nonlabens Strains NR17, NR24, NR27, NR32, NR33, and Ara13.</title>
        <authorList>
            <person name="Nakanishi M."/>
            <person name="Meirelles P."/>
            <person name="Suzuki R."/>
            <person name="Takatani N."/>
            <person name="Mino S."/>
            <person name="Suda W."/>
            <person name="Oshima K."/>
            <person name="Hattori M."/>
            <person name="Ohkuma M."/>
            <person name="Hosokawa M."/>
            <person name="Miyashita K."/>
            <person name="Thompson F.L."/>
            <person name="Niwa A."/>
            <person name="Sawabe T."/>
            <person name="Sawabe T."/>
        </authorList>
    </citation>
    <scope>NUCLEOTIDE SEQUENCE [LARGE SCALE GENOMIC DNA]</scope>
    <source>
        <strain evidence="3">JCM19314</strain>
    </source>
</reference>
<feature type="chain" id="PRO_5001861923" description="Type 1 periplasmic binding fold superfamily protein" evidence="1">
    <location>
        <begin position="31"/>
        <end position="196"/>
    </location>
</feature>
<accession>A0A090Q880</accession>
<sequence length="196" mass="20762">MKTMKTINTNTMRSNAIKVLGLLAATAVFTSCDNDDDISAENEEEVITTVEYTLTSTTDATNVVVFTSVDADGEGPLAPVETVTGTLMASTVYDGSIKFLNELESPAEDITVEVAEEADEHEVFYIDSITDLTVAKVDTDANGNSLGLDTTFTTGAAGTGTLTIVLRHEPLKPNDGTLLNAGGETDVQVEFDLDVQ</sequence>
<proteinExistence type="predicted"/>